<evidence type="ECO:0000256" key="1">
    <source>
        <dbReference type="SAM" id="Phobius"/>
    </source>
</evidence>
<reference evidence="2 3" key="1">
    <citation type="submission" date="2016-10" db="EMBL/GenBank/DDBJ databases">
        <authorList>
            <person name="de Groot N.N."/>
        </authorList>
    </citation>
    <scope>NUCLEOTIDE SEQUENCE [LARGE SCALE GENOMIC DNA]</scope>
    <source>
        <strain evidence="2 3">DSM 21799</strain>
    </source>
</reference>
<dbReference type="STRING" id="640635.SAMN04489806_0623"/>
<protein>
    <submittedName>
        <fullName evidence="2">Uncharacterized protein</fullName>
    </submittedName>
</protein>
<evidence type="ECO:0000313" key="3">
    <source>
        <dbReference type="Proteomes" id="UP000199183"/>
    </source>
</evidence>
<gene>
    <name evidence="2" type="ORF">SAMN04489806_0623</name>
</gene>
<keyword evidence="1" id="KW-0812">Transmembrane</keyword>
<accession>A0A1H4JC95</accession>
<dbReference type="EMBL" id="FNRY01000001">
    <property type="protein sequence ID" value="SEB43940.1"/>
    <property type="molecule type" value="Genomic_DNA"/>
</dbReference>
<keyword evidence="3" id="KW-1185">Reference proteome</keyword>
<feature type="transmembrane region" description="Helical" evidence="1">
    <location>
        <begin position="44"/>
        <end position="64"/>
    </location>
</feature>
<sequence>MVLPTDRTERREHAGPWVRQLNIDEMREELSGTLAQIKVKAPQVLAALGIAAVSGAIFAAARLMSRERDDRIQ</sequence>
<proteinExistence type="predicted"/>
<keyword evidence="1" id="KW-1133">Transmembrane helix</keyword>
<dbReference type="Proteomes" id="UP000199183">
    <property type="component" value="Unassembled WGS sequence"/>
</dbReference>
<organism evidence="2 3">
    <name type="scientific">Paramicrobacterium humi</name>
    <dbReference type="NCBI Taxonomy" id="640635"/>
    <lineage>
        <taxon>Bacteria</taxon>
        <taxon>Bacillati</taxon>
        <taxon>Actinomycetota</taxon>
        <taxon>Actinomycetes</taxon>
        <taxon>Micrococcales</taxon>
        <taxon>Microbacteriaceae</taxon>
        <taxon>Paramicrobacterium</taxon>
    </lineage>
</organism>
<dbReference type="AlphaFoldDB" id="A0A1H4JC95"/>
<name>A0A1H4JC95_9MICO</name>
<keyword evidence="1" id="KW-0472">Membrane</keyword>
<evidence type="ECO:0000313" key="2">
    <source>
        <dbReference type="EMBL" id="SEB43940.1"/>
    </source>
</evidence>